<protein>
    <submittedName>
        <fullName evidence="1">10247_t:CDS:1</fullName>
    </submittedName>
</protein>
<accession>A0ABN7W2W6</accession>
<organism evidence="1 2">
    <name type="scientific">Gigaspora margarita</name>
    <dbReference type="NCBI Taxonomy" id="4874"/>
    <lineage>
        <taxon>Eukaryota</taxon>
        <taxon>Fungi</taxon>
        <taxon>Fungi incertae sedis</taxon>
        <taxon>Mucoromycota</taxon>
        <taxon>Glomeromycotina</taxon>
        <taxon>Glomeromycetes</taxon>
        <taxon>Diversisporales</taxon>
        <taxon>Gigasporaceae</taxon>
        <taxon>Gigaspora</taxon>
    </lineage>
</organism>
<proteinExistence type="predicted"/>
<reference evidence="1 2" key="1">
    <citation type="submission" date="2021-06" db="EMBL/GenBank/DDBJ databases">
        <authorList>
            <person name="Kallberg Y."/>
            <person name="Tangrot J."/>
            <person name="Rosling A."/>
        </authorList>
    </citation>
    <scope>NUCLEOTIDE SEQUENCE [LARGE SCALE GENOMIC DNA]</scope>
    <source>
        <strain evidence="1 2">120-4 pot B 10/14</strain>
    </source>
</reference>
<sequence>MNNYNDVDRVLLKRKWSLAFKLWSKESINQQLLEHLTNDVTYFIEKLKDYDDLYFVENVDEKKVNKVWDDAICLLSEKSFSARHQIFEFIVRAVYDASFLNENEIIYLLERLQNAEDNLLTKKLNICKIDFIWNIIIENLNEIFSTDQQILKYFEQFINGISYLNHAENVFFLARFQNVLTLCSTRNFPTFLNQPIYNENLDKGKINFIWNIICKMLVKKNFFSIEQISKFLSEFSNGIFNLSKAENAFFLARLKIAITLCMNFQLFSLHQEILFLSRQIYNDRLLSEEEKIYLHNYLQYDYRNDLESSIFNNMKKAALNFDVNSL</sequence>
<name>A0ABN7W2W6_GIGMA</name>
<dbReference type="EMBL" id="CAJVQB010029385">
    <property type="protein sequence ID" value="CAG8813982.1"/>
    <property type="molecule type" value="Genomic_DNA"/>
</dbReference>
<keyword evidence="2" id="KW-1185">Reference proteome</keyword>
<dbReference type="Proteomes" id="UP000789901">
    <property type="component" value="Unassembled WGS sequence"/>
</dbReference>
<evidence type="ECO:0000313" key="2">
    <source>
        <dbReference type="Proteomes" id="UP000789901"/>
    </source>
</evidence>
<comment type="caution">
    <text evidence="1">The sequence shown here is derived from an EMBL/GenBank/DDBJ whole genome shotgun (WGS) entry which is preliminary data.</text>
</comment>
<feature type="non-terminal residue" evidence="1">
    <location>
        <position position="326"/>
    </location>
</feature>
<evidence type="ECO:0000313" key="1">
    <source>
        <dbReference type="EMBL" id="CAG8813982.1"/>
    </source>
</evidence>
<gene>
    <name evidence="1" type="ORF">GMARGA_LOCUS25928</name>
</gene>